<dbReference type="Proteomes" id="UP000078550">
    <property type="component" value="Unassembled WGS sequence"/>
</dbReference>
<evidence type="ECO:0000313" key="4">
    <source>
        <dbReference type="Proteomes" id="UP000078555"/>
    </source>
</evidence>
<dbReference type="InterPro" id="IPR008780">
    <property type="entry name" value="Plasmodium_Vir"/>
</dbReference>
<evidence type="ECO:0000313" key="1">
    <source>
        <dbReference type="EMBL" id="SBT58533.1"/>
    </source>
</evidence>
<accession>A0A1A9AQP1</accession>
<dbReference type="AlphaFoldDB" id="A0A1A9AQP1"/>
<evidence type="ECO:0000313" key="2">
    <source>
        <dbReference type="EMBL" id="SBT59524.1"/>
    </source>
</evidence>
<sequence length="335" mass="39065">MENQDNSSCELYTDSIHNELKRNKDDINSSKHFCEHIPSNYGEYPRIIEICWEVASHLNYIGKTSLDDNKLKTYCSYLNYLLYDMVLNSNVGSDNYKFIYYIHTPWRRIISKPDFYKKEICQPIFSNMDKKYYAKWKKMFDYCTNSTYIQEKLSPTDSCAKSYCKYIDENKDLFGEFTKVCSIQNKKECPPFFKDCEKNIPSYILNLPQCREYKKSSESSQVTDKGVTVQMSADTARTLQETPLDSSSPMNQSSSSYSNTAMLTTFPTLTILAASLLMYKLTPFGSWLRPHLQRMTKINNISDEEGTELSYTSEYNDINSNEESYNIAYYSGENY</sequence>
<reference evidence="1" key="1">
    <citation type="submission" date="2016-05" db="EMBL/GenBank/DDBJ databases">
        <authorList>
            <person name="Lavstsen T."/>
            <person name="Jespersen J.S."/>
        </authorList>
    </citation>
    <scope>NUCLEOTIDE SEQUENCE [LARGE SCALE GENOMIC DNA]</scope>
</reference>
<dbReference type="EMBL" id="FLRD01001914">
    <property type="protein sequence ID" value="SBT58533.1"/>
    <property type="molecule type" value="Genomic_DNA"/>
</dbReference>
<protein>
    <submittedName>
        <fullName evidence="1">PIR Superfamily Protein</fullName>
    </submittedName>
</protein>
<dbReference type="Proteomes" id="UP000078555">
    <property type="component" value="Unassembled WGS sequence"/>
</dbReference>
<proteinExistence type="predicted"/>
<reference evidence="3 4" key="2">
    <citation type="submission" date="2016-05" db="EMBL/GenBank/DDBJ databases">
        <authorList>
            <person name="Naeem Raeece"/>
        </authorList>
    </citation>
    <scope>NUCLEOTIDE SEQUENCE [LARGE SCALE GENOMIC DNA]</scope>
</reference>
<evidence type="ECO:0000313" key="3">
    <source>
        <dbReference type="Proteomes" id="UP000078550"/>
    </source>
</evidence>
<dbReference type="EMBL" id="FLRE01003484">
    <property type="protein sequence ID" value="SBT59524.1"/>
    <property type="molecule type" value="Genomic_DNA"/>
</dbReference>
<dbReference type="Pfam" id="PF05795">
    <property type="entry name" value="Plasmodium_Vir"/>
    <property type="match status" value="2"/>
</dbReference>
<organism evidence="1 4">
    <name type="scientific">Plasmodium ovale wallikeri</name>
    <dbReference type="NCBI Taxonomy" id="864142"/>
    <lineage>
        <taxon>Eukaryota</taxon>
        <taxon>Sar</taxon>
        <taxon>Alveolata</taxon>
        <taxon>Apicomplexa</taxon>
        <taxon>Aconoidasida</taxon>
        <taxon>Haemosporida</taxon>
        <taxon>Plasmodiidae</taxon>
        <taxon>Plasmodium</taxon>
        <taxon>Plasmodium (Plasmodium)</taxon>
    </lineage>
</organism>
<name>A0A1A9AQP1_PLAOA</name>
<keyword evidence="4" id="KW-1185">Reference proteome</keyword>
<gene>
    <name evidence="1" type="ORF">POVWA1_088390</name>
    <name evidence="2" type="ORF">POVWA2_097550</name>
</gene>